<evidence type="ECO:0000313" key="1">
    <source>
        <dbReference type="EMBL" id="MCM4076471.1"/>
    </source>
</evidence>
<dbReference type="EMBL" id="JAMQOL010000003">
    <property type="protein sequence ID" value="MCM4076471.1"/>
    <property type="molecule type" value="Genomic_DNA"/>
</dbReference>
<accession>A0ABT0XRR8</accession>
<gene>
    <name evidence="1" type="ORF">LXN57_02705</name>
</gene>
<reference evidence="1 2" key="1">
    <citation type="submission" date="2022-06" db="EMBL/GenBank/DDBJ databases">
        <title>Actinoplanes abujensis sp. nov., isolated from Nigerian arid soil.</title>
        <authorList>
            <person name="Ding P."/>
        </authorList>
    </citation>
    <scope>NUCLEOTIDE SEQUENCE [LARGE SCALE GENOMIC DNA]</scope>
    <source>
        <strain evidence="2">TRM88002</strain>
    </source>
</reference>
<organism evidence="1 2">
    <name type="scientific">Paractinoplanes hotanensis</name>
    <dbReference type="NCBI Taxonomy" id="2906497"/>
    <lineage>
        <taxon>Bacteria</taxon>
        <taxon>Bacillati</taxon>
        <taxon>Actinomycetota</taxon>
        <taxon>Actinomycetes</taxon>
        <taxon>Micromonosporales</taxon>
        <taxon>Micromonosporaceae</taxon>
        <taxon>Paractinoplanes</taxon>
    </lineage>
</organism>
<proteinExistence type="predicted"/>
<sequence>MHLIVEVGSRLEPDVSWPEGAALTMFAGEPVQLMMFLSCPHELEVQAVTAAPTRFAWVDSEHAGILAYRLGPVLTWSQAPYNPHLFAPEDGLPGVDTDGTVQIVLVDRDTNIVKALHRVQWPEDFAAVVRASVTRMREMPFSRPAYEHALAALHRRCPTAEDLVVDRADALCTATPFPQADV</sequence>
<name>A0ABT0XRR8_9ACTN</name>
<evidence type="ECO:0000313" key="2">
    <source>
        <dbReference type="Proteomes" id="UP001523216"/>
    </source>
</evidence>
<keyword evidence="2" id="KW-1185">Reference proteome</keyword>
<comment type="caution">
    <text evidence="1">The sequence shown here is derived from an EMBL/GenBank/DDBJ whole genome shotgun (WGS) entry which is preliminary data.</text>
</comment>
<dbReference type="Proteomes" id="UP001523216">
    <property type="component" value="Unassembled WGS sequence"/>
</dbReference>
<dbReference type="RefSeq" id="WP_251796377.1">
    <property type="nucleotide sequence ID" value="NZ_JAMQOL010000003.1"/>
</dbReference>
<protein>
    <submittedName>
        <fullName evidence="1">Uncharacterized protein</fullName>
    </submittedName>
</protein>